<dbReference type="AlphaFoldDB" id="B3PHA3"/>
<keyword evidence="3" id="KW-1185">Reference proteome</keyword>
<evidence type="ECO:0000313" key="3">
    <source>
        <dbReference type="Proteomes" id="UP000001036"/>
    </source>
</evidence>
<dbReference type="Pfam" id="PF13673">
    <property type="entry name" value="Acetyltransf_10"/>
    <property type="match status" value="1"/>
</dbReference>
<dbReference type="CDD" id="cd04301">
    <property type="entry name" value="NAT_SF"/>
    <property type="match status" value="1"/>
</dbReference>
<dbReference type="PANTHER" id="PTHR43233">
    <property type="entry name" value="FAMILY N-ACETYLTRANSFERASE, PUTATIVE (AFU_ORTHOLOGUE AFUA_6G03350)-RELATED"/>
    <property type="match status" value="1"/>
</dbReference>
<keyword evidence="2" id="KW-0808">Transferase</keyword>
<sequence length="149" mass="17113">MSLYFTYRISKQGCFMAIRYLHDTPLDVGQVIALYQRTSLGKRRPVDRPDVFEGMIRNANLVITAWDEDKLVGIARALTDFVYVTYLADLAVDEDYQHQGIGRHLLDQVQGHTEPDCMVVLLAAPQANDYYPKLGFTHNPRAWMLKSNY</sequence>
<dbReference type="InterPro" id="IPR016181">
    <property type="entry name" value="Acyl_CoA_acyltransferase"/>
</dbReference>
<accession>B3PHA3</accession>
<dbReference type="STRING" id="498211.CJA_0300"/>
<gene>
    <name evidence="2" type="ordered locus">CJA_0300</name>
</gene>
<dbReference type="PROSITE" id="PS51186">
    <property type="entry name" value="GNAT"/>
    <property type="match status" value="1"/>
</dbReference>
<dbReference type="PANTHER" id="PTHR43233:SF1">
    <property type="entry name" value="FAMILY N-ACETYLTRANSFERASE, PUTATIVE (AFU_ORTHOLOGUE AFUA_6G03350)-RELATED"/>
    <property type="match status" value="1"/>
</dbReference>
<dbReference type="eggNOG" id="COG0456">
    <property type="taxonomic scope" value="Bacteria"/>
</dbReference>
<evidence type="ECO:0000313" key="2">
    <source>
        <dbReference type="EMBL" id="ACE86197.1"/>
    </source>
</evidence>
<dbReference type="KEGG" id="cja:CJA_0300"/>
<proteinExistence type="predicted"/>
<dbReference type="InterPro" id="IPR000182">
    <property type="entry name" value="GNAT_dom"/>
</dbReference>
<dbReference type="HOGENOM" id="CLU_086503_4_0_6"/>
<organism evidence="2 3">
    <name type="scientific">Cellvibrio japonicus (strain Ueda107)</name>
    <name type="common">Pseudomonas fluorescens subsp. cellulosa</name>
    <dbReference type="NCBI Taxonomy" id="498211"/>
    <lineage>
        <taxon>Bacteria</taxon>
        <taxon>Pseudomonadati</taxon>
        <taxon>Pseudomonadota</taxon>
        <taxon>Gammaproteobacteria</taxon>
        <taxon>Cellvibrionales</taxon>
        <taxon>Cellvibrionaceae</taxon>
        <taxon>Cellvibrio</taxon>
    </lineage>
</organism>
<dbReference type="SUPFAM" id="SSF55729">
    <property type="entry name" value="Acyl-CoA N-acyltransferases (Nat)"/>
    <property type="match status" value="1"/>
</dbReference>
<dbReference type="Gene3D" id="3.40.630.30">
    <property type="match status" value="1"/>
</dbReference>
<dbReference type="EMBL" id="CP000934">
    <property type="protein sequence ID" value="ACE86197.1"/>
    <property type="molecule type" value="Genomic_DNA"/>
</dbReference>
<name>B3PHA3_CELJU</name>
<dbReference type="InterPro" id="IPR053144">
    <property type="entry name" value="Acetyltransferase_Butenolide"/>
</dbReference>
<dbReference type="Proteomes" id="UP000001036">
    <property type="component" value="Chromosome"/>
</dbReference>
<dbReference type="GO" id="GO:0016747">
    <property type="term" value="F:acyltransferase activity, transferring groups other than amino-acyl groups"/>
    <property type="evidence" value="ECO:0007669"/>
    <property type="project" value="InterPro"/>
</dbReference>
<protein>
    <submittedName>
        <fullName evidence="2">Acetyltransferase, GNAT family</fullName>
    </submittedName>
</protein>
<feature type="domain" description="N-acetyltransferase" evidence="1">
    <location>
        <begin position="18"/>
        <end position="149"/>
    </location>
</feature>
<evidence type="ECO:0000259" key="1">
    <source>
        <dbReference type="PROSITE" id="PS51186"/>
    </source>
</evidence>
<reference evidence="2 3" key="1">
    <citation type="journal article" date="2008" name="J. Bacteriol.">
        <title>Insights into plant cell wall degradation from the genome sequence of the soil bacterium Cellvibrio japonicus.</title>
        <authorList>
            <person name="Deboy R.T."/>
            <person name="Mongodin E.F."/>
            <person name="Fouts D.E."/>
            <person name="Tailford L.E."/>
            <person name="Khouri H."/>
            <person name="Emerson J.B."/>
            <person name="Mohamoud Y."/>
            <person name="Watkins K."/>
            <person name="Henrissat B."/>
            <person name="Gilbert H.J."/>
            <person name="Nelson K.E."/>
        </authorList>
    </citation>
    <scope>NUCLEOTIDE SEQUENCE [LARGE SCALE GENOMIC DNA]</scope>
    <source>
        <strain evidence="2 3">Ueda107</strain>
    </source>
</reference>